<evidence type="ECO:0000313" key="4">
    <source>
        <dbReference type="EMBL" id="MBB3841737.1"/>
    </source>
</evidence>
<keyword evidence="5" id="KW-1185">Reference proteome</keyword>
<evidence type="ECO:0000256" key="1">
    <source>
        <dbReference type="ARBA" id="ARBA00009497"/>
    </source>
</evidence>
<dbReference type="PANTHER" id="PTHR42932">
    <property type="entry name" value="GENERAL STRESS PROTEIN 20U"/>
    <property type="match status" value="1"/>
</dbReference>
<comment type="similarity">
    <text evidence="1 2">Belongs to the Dps family.</text>
</comment>
<dbReference type="Proteomes" id="UP000541352">
    <property type="component" value="Unassembled WGS sequence"/>
</dbReference>
<comment type="caution">
    <text evidence="4">The sequence shown here is derived from an EMBL/GenBank/DDBJ whole genome shotgun (WGS) entry which is preliminary data.</text>
</comment>
<organism evidence="4 5">
    <name type="scientific">Runella defluvii</name>
    <dbReference type="NCBI Taxonomy" id="370973"/>
    <lineage>
        <taxon>Bacteria</taxon>
        <taxon>Pseudomonadati</taxon>
        <taxon>Bacteroidota</taxon>
        <taxon>Cytophagia</taxon>
        <taxon>Cytophagales</taxon>
        <taxon>Spirosomataceae</taxon>
        <taxon>Runella</taxon>
    </lineage>
</organism>
<protein>
    <submittedName>
        <fullName evidence="4">Starvation-inducible DNA-binding protein</fullName>
    </submittedName>
</protein>
<evidence type="ECO:0000259" key="3">
    <source>
        <dbReference type="Pfam" id="PF00210"/>
    </source>
</evidence>
<keyword evidence="4" id="KW-0238">DNA-binding</keyword>
<dbReference type="Pfam" id="PF00210">
    <property type="entry name" value="Ferritin"/>
    <property type="match status" value="1"/>
</dbReference>
<evidence type="ECO:0000313" key="5">
    <source>
        <dbReference type="Proteomes" id="UP000541352"/>
    </source>
</evidence>
<dbReference type="CDD" id="cd01043">
    <property type="entry name" value="DPS"/>
    <property type="match status" value="1"/>
</dbReference>
<evidence type="ECO:0000256" key="2">
    <source>
        <dbReference type="RuleBase" id="RU003875"/>
    </source>
</evidence>
<sequence>MNIGIAENNRKKVADELSKLLANEYVLFTKTKNAHWNVEGLDFYDKHQLFDNQANQLASTIDSVAERIRTLGFAAPASLKAFLELTTLQETVLDSNKSTEFIKDLLSAHETIILQLRSNINLFADSYGDFGSSDFITSLLQEHEKTVWILSSLLK</sequence>
<gene>
    <name evidence="4" type="ORF">FHS57_005766</name>
</gene>
<dbReference type="PROSITE" id="PS00819">
    <property type="entry name" value="DPS_2"/>
    <property type="match status" value="1"/>
</dbReference>
<dbReference type="SUPFAM" id="SSF47240">
    <property type="entry name" value="Ferritin-like"/>
    <property type="match status" value="1"/>
</dbReference>
<dbReference type="InterPro" id="IPR012347">
    <property type="entry name" value="Ferritin-like"/>
</dbReference>
<dbReference type="GO" id="GO:0003677">
    <property type="term" value="F:DNA binding"/>
    <property type="evidence" value="ECO:0007669"/>
    <property type="project" value="UniProtKB-KW"/>
</dbReference>
<reference evidence="4 5" key="1">
    <citation type="submission" date="2020-08" db="EMBL/GenBank/DDBJ databases">
        <title>Genomic Encyclopedia of Type Strains, Phase IV (KMG-IV): sequencing the most valuable type-strain genomes for metagenomic binning, comparative biology and taxonomic classification.</title>
        <authorList>
            <person name="Goeker M."/>
        </authorList>
    </citation>
    <scope>NUCLEOTIDE SEQUENCE [LARGE SCALE GENOMIC DNA]</scope>
    <source>
        <strain evidence="4 5">DSM 17976</strain>
    </source>
</reference>
<dbReference type="GO" id="GO:0008199">
    <property type="term" value="F:ferric iron binding"/>
    <property type="evidence" value="ECO:0007669"/>
    <property type="project" value="InterPro"/>
</dbReference>
<dbReference type="InterPro" id="IPR009078">
    <property type="entry name" value="Ferritin-like_SF"/>
</dbReference>
<name>A0A7W5ZUE2_9BACT</name>
<dbReference type="RefSeq" id="WP_183979602.1">
    <property type="nucleotide sequence ID" value="NZ_JACIBY010000020.1"/>
</dbReference>
<accession>A0A7W5ZUE2</accession>
<dbReference type="EMBL" id="JACIBY010000020">
    <property type="protein sequence ID" value="MBB3841737.1"/>
    <property type="molecule type" value="Genomic_DNA"/>
</dbReference>
<dbReference type="PANTHER" id="PTHR42932:SF3">
    <property type="entry name" value="DNA PROTECTION DURING STARVATION PROTEIN"/>
    <property type="match status" value="1"/>
</dbReference>
<dbReference type="Gene3D" id="1.20.1260.10">
    <property type="match status" value="1"/>
</dbReference>
<proteinExistence type="inferred from homology"/>
<dbReference type="InterPro" id="IPR023188">
    <property type="entry name" value="DPS_DNA-bd_CS"/>
</dbReference>
<feature type="domain" description="Ferritin/DPS" evidence="3">
    <location>
        <begin position="15"/>
        <end position="154"/>
    </location>
</feature>
<dbReference type="InterPro" id="IPR002177">
    <property type="entry name" value="DPS_DNA-bd"/>
</dbReference>
<dbReference type="PIRSF" id="PIRSF005900">
    <property type="entry name" value="Dps"/>
    <property type="match status" value="1"/>
</dbReference>
<dbReference type="PRINTS" id="PR01346">
    <property type="entry name" value="HELNAPAPROT"/>
</dbReference>
<dbReference type="AlphaFoldDB" id="A0A7W5ZUE2"/>
<dbReference type="InterPro" id="IPR008331">
    <property type="entry name" value="Ferritin_DPS_dom"/>
</dbReference>
<dbReference type="GO" id="GO:0016722">
    <property type="term" value="F:oxidoreductase activity, acting on metal ions"/>
    <property type="evidence" value="ECO:0007669"/>
    <property type="project" value="InterPro"/>
</dbReference>